<name>A0A6A7W7H2_9BACT</name>
<dbReference type="GO" id="GO:0006415">
    <property type="term" value="P:translational termination"/>
    <property type="evidence" value="ECO:0007669"/>
    <property type="project" value="TreeGrafter"/>
</dbReference>
<dbReference type="RefSeq" id="WP_158462252.1">
    <property type="nucleotide sequence ID" value="NZ_VZAD01000003.1"/>
</dbReference>
<dbReference type="NCBIfam" id="TIGR02385">
    <property type="entry name" value="RelE_StbE"/>
    <property type="match status" value="1"/>
</dbReference>
<dbReference type="Proteomes" id="UP000384372">
    <property type="component" value="Unassembled WGS sequence"/>
</dbReference>
<keyword evidence="4" id="KW-1185">Reference proteome</keyword>
<proteinExistence type="predicted"/>
<dbReference type="InterPro" id="IPR007712">
    <property type="entry name" value="RelE/ParE_toxin"/>
</dbReference>
<dbReference type="SUPFAM" id="SSF143011">
    <property type="entry name" value="RelE-like"/>
    <property type="match status" value="1"/>
</dbReference>
<accession>A0A6A7W7H2</accession>
<dbReference type="AlphaFoldDB" id="A0A6A7W7H2"/>
<comment type="caution">
    <text evidence="3">The sequence shown here is derived from an EMBL/GenBank/DDBJ whole genome shotgun (WGS) entry which is preliminary data.</text>
</comment>
<organism evidence="3 4">
    <name type="scientific">Segatella copri</name>
    <dbReference type="NCBI Taxonomy" id="165179"/>
    <lineage>
        <taxon>Bacteria</taxon>
        <taxon>Pseudomonadati</taxon>
        <taxon>Bacteroidota</taxon>
        <taxon>Bacteroidia</taxon>
        <taxon>Bacteroidales</taxon>
        <taxon>Prevotellaceae</taxon>
        <taxon>Segatella</taxon>
    </lineage>
</organism>
<keyword evidence="1" id="KW-1277">Toxin-antitoxin system</keyword>
<evidence type="ECO:0000256" key="2">
    <source>
        <dbReference type="PIRSR" id="PIRSR006156-1"/>
    </source>
</evidence>
<dbReference type="EMBL" id="VZAD01000003">
    <property type="protein sequence ID" value="MQP10391.1"/>
    <property type="molecule type" value="Genomic_DNA"/>
</dbReference>
<dbReference type="OrthoDB" id="7030467at2"/>
<dbReference type="InterPro" id="IPR004386">
    <property type="entry name" value="Toxin_YafQ-like"/>
</dbReference>
<dbReference type="GO" id="GO:0004521">
    <property type="term" value="F:RNA endonuclease activity"/>
    <property type="evidence" value="ECO:0007669"/>
    <property type="project" value="TreeGrafter"/>
</dbReference>
<dbReference type="PIRSF" id="PIRSF006156">
    <property type="entry name" value="YafQ"/>
    <property type="match status" value="1"/>
</dbReference>
<dbReference type="GO" id="GO:0006402">
    <property type="term" value="P:mRNA catabolic process"/>
    <property type="evidence" value="ECO:0007669"/>
    <property type="project" value="TreeGrafter"/>
</dbReference>
<dbReference type="Gene3D" id="3.30.2310.20">
    <property type="entry name" value="RelE-like"/>
    <property type="match status" value="1"/>
</dbReference>
<evidence type="ECO:0000256" key="1">
    <source>
        <dbReference type="ARBA" id="ARBA00022649"/>
    </source>
</evidence>
<protein>
    <submittedName>
        <fullName evidence="3">Type II toxin-antitoxin system YafQ family toxin</fullName>
    </submittedName>
</protein>
<reference evidence="3 4" key="1">
    <citation type="submission" date="2019-09" db="EMBL/GenBank/DDBJ databases">
        <title>Distinct polysaccharide growth profiles of human intestinal Prevotella copri isolates.</title>
        <authorList>
            <person name="Fehlner-Peach H."/>
            <person name="Magnabosco C."/>
            <person name="Raghavan V."/>
            <person name="Scher J.U."/>
            <person name="Tett A."/>
            <person name="Cox L.M."/>
            <person name="Gottsegen C."/>
            <person name="Watters A."/>
            <person name="Wiltshire- Gordon J.D."/>
            <person name="Segata N."/>
            <person name="Bonneau R."/>
            <person name="Littman D.R."/>
        </authorList>
    </citation>
    <scope>NUCLEOTIDE SEQUENCE [LARGE SCALE GENOMIC DNA]</scope>
    <source>
        <strain evidence="4">iAQ1173</strain>
    </source>
</reference>
<feature type="active site" description="Proton donor" evidence="2">
    <location>
        <position position="86"/>
    </location>
</feature>
<evidence type="ECO:0000313" key="3">
    <source>
        <dbReference type="EMBL" id="MQP10391.1"/>
    </source>
</evidence>
<dbReference type="PANTHER" id="PTHR40588">
    <property type="entry name" value="MRNA INTERFERASE TOXIN YAFQ"/>
    <property type="match status" value="1"/>
</dbReference>
<dbReference type="PANTHER" id="PTHR40588:SF1">
    <property type="entry name" value="MRNA INTERFERASE TOXIN YAFQ"/>
    <property type="match status" value="1"/>
</dbReference>
<dbReference type="InterPro" id="IPR035093">
    <property type="entry name" value="RelE/ParE_toxin_dom_sf"/>
</dbReference>
<gene>
    <name evidence="3" type="ORF">F7D20_00060</name>
</gene>
<sequence>MYKLQLSGRFKKSYKKCIKRGYNKSLFEEVVTILMKGEQLPAKYKNHPLHGNYEGWNDCHILPDWILVWKYNHDELILCLLDTGTHSDLF</sequence>
<dbReference type="Pfam" id="PF15738">
    <property type="entry name" value="YafQ_toxin"/>
    <property type="match status" value="1"/>
</dbReference>
<evidence type="ECO:0000313" key="4">
    <source>
        <dbReference type="Proteomes" id="UP000384372"/>
    </source>
</evidence>